<reference evidence="1 2" key="1">
    <citation type="submission" date="2016-06" db="EMBL/GenBank/DDBJ databases">
        <authorList>
            <person name="Kjaerup R.B."/>
            <person name="Dalgaard T.S."/>
            <person name="Juul-Madsen H.R."/>
        </authorList>
    </citation>
    <scope>NUCLEOTIDE SEQUENCE [LARGE SCALE GENOMIC DNA]</scope>
    <source>
        <strain evidence="1 2">1S159</strain>
    </source>
</reference>
<keyword evidence="1" id="KW-0762">Sugar transport</keyword>
<organism evidence="1 2">
    <name type="scientific">Aliivibrio logei</name>
    <name type="common">Vibrio logei</name>
    <dbReference type="NCBI Taxonomy" id="688"/>
    <lineage>
        <taxon>Bacteria</taxon>
        <taxon>Pseudomonadati</taxon>
        <taxon>Pseudomonadota</taxon>
        <taxon>Gammaproteobacteria</taxon>
        <taxon>Vibrionales</taxon>
        <taxon>Vibrionaceae</taxon>
        <taxon>Aliivibrio</taxon>
    </lineage>
</organism>
<sequence length="78" mass="8567">MKMSFSEGDIIANQHELVVRLNNKSKTMLQAEVDAITLIGGANVISAVGSGLKWSVLLDDEQQLQHLSQEIGIAIERY</sequence>
<accession>A0A1B9NWG8</accession>
<evidence type="ECO:0000313" key="2">
    <source>
        <dbReference type="Proteomes" id="UP000093523"/>
    </source>
</evidence>
<evidence type="ECO:0000313" key="1">
    <source>
        <dbReference type="EMBL" id="OCH19556.1"/>
    </source>
</evidence>
<comment type="caution">
    <text evidence="1">The sequence shown here is derived from an EMBL/GenBank/DDBJ whole genome shotgun (WGS) entry which is preliminary data.</text>
</comment>
<proteinExistence type="predicted"/>
<dbReference type="RefSeq" id="WP_012551768.1">
    <property type="nucleotide sequence ID" value="NZ_CAWMPN010000015.1"/>
</dbReference>
<gene>
    <name evidence="1" type="ORF">A6E04_16155</name>
</gene>
<keyword evidence="1" id="KW-0813">Transport</keyword>
<protein>
    <submittedName>
        <fullName evidence="1">PTS sugar transporter subunit IIA</fullName>
    </submittedName>
</protein>
<dbReference type="EMBL" id="MAJU01000015">
    <property type="protein sequence ID" value="OCH19556.1"/>
    <property type="molecule type" value="Genomic_DNA"/>
</dbReference>
<dbReference type="AlphaFoldDB" id="A0A1B9NWG8"/>
<name>A0A1B9NWG8_ALILO</name>
<dbReference type="OrthoDB" id="6271555at2"/>
<dbReference type="Pfam" id="PF11869">
    <property type="entry name" value="DUF3389"/>
    <property type="match status" value="1"/>
</dbReference>
<dbReference type="Proteomes" id="UP000093523">
    <property type="component" value="Unassembled WGS sequence"/>
</dbReference>
<dbReference type="InterPro" id="IPR021811">
    <property type="entry name" value="DUF3389"/>
</dbReference>